<sequence>MSGTGKLLPGVGAALAKRLVTQFHDDRLQALIAFLRQQGIPASSMLGMGIVENRQTKTEAQRQ</sequence>
<evidence type="ECO:0000313" key="1">
    <source>
        <dbReference type="EMBL" id="SUB14316.1"/>
    </source>
</evidence>
<organism evidence="1 2">
    <name type="scientific">Enterobacter agglomerans</name>
    <name type="common">Erwinia herbicola</name>
    <name type="synonym">Pantoea agglomerans</name>
    <dbReference type="NCBI Taxonomy" id="549"/>
    <lineage>
        <taxon>Bacteria</taxon>
        <taxon>Pseudomonadati</taxon>
        <taxon>Pseudomonadota</taxon>
        <taxon>Gammaproteobacteria</taxon>
        <taxon>Enterobacterales</taxon>
        <taxon>Erwiniaceae</taxon>
        <taxon>Pantoea</taxon>
        <taxon>Pantoea agglomerans group</taxon>
    </lineage>
</organism>
<keyword evidence="2" id="KW-1185">Reference proteome</keyword>
<dbReference type="Proteomes" id="UP000254640">
    <property type="component" value="Unassembled WGS sequence"/>
</dbReference>
<protein>
    <submittedName>
        <fullName evidence="1">Uncharacterized protein</fullName>
    </submittedName>
</protein>
<reference evidence="1 2" key="1">
    <citation type="submission" date="2018-06" db="EMBL/GenBank/DDBJ databases">
        <authorList>
            <consortium name="Pathogen Informatics"/>
            <person name="Doyle S."/>
        </authorList>
    </citation>
    <scope>NUCLEOTIDE SEQUENCE [LARGE SCALE GENOMIC DNA]</scope>
    <source>
        <strain evidence="1 2">NCTC9381</strain>
    </source>
</reference>
<name>A0A379A936_ENTAG</name>
<gene>
    <name evidence="1" type="ORF">NCTC9381_00156</name>
</gene>
<evidence type="ECO:0000313" key="2">
    <source>
        <dbReference type="Proteomes" id="UP000254640"/>
    </source>
</evidence>
<accession>A0A379A936</accession>
<dbReference type="AlphaFoldDB" id="A0A379A936"/>
<proteinExistence type="predicted"/>
<dbReference type="EMBL" id="UGSO01000001">
    <property type="protein sequence ID" value="SUB14316.1"/>
    <property type="molecule type" value="Genomic_DNA"/>
</dbReference>